<dbReference type="Proteomes" id="UP000000592">
    <property type="component" value="Chromosome"/>
</dbReference>
<reference evidence="1 2" key="1">
    <citation type="journal article" date="2004" name="Nat. Biotechnol.">
        <title>The genome sequence of the extreme thermophile Thermus thermophilus.</title>
        <authorList>
            <person name="Henne A."/>
            <person name="Brueggemann H."/>
            <person name="Raasch C."/>
            <person name="Wiezer A."/>
            <person name="Hartsch T."/>
            <person name="Liesegang H."/>
            <person name="Johann A."/>
            <person name="Lienard T."/>
            <person name="Gohl O."/>
            <person name="Martinez-Arias R."/>
            <person name="Jacobi C."/>
            <person name="Starkuviene V."/>
            <person name="Schlenczeck S."/>
            <person name="Dencker S."/>
            <person name="Huber R."/>
            <person name="Klenk H.-P."/>
            <person name="Overbeek R."/>
            <person name="Kramer W."/>
            <person name="Merkl R."/>
            <person name="Gottschalk G."/>
            <person name="Fritz H.-J."/>
        </authorList>
    </citation>
    <scope>NUCLEOTIDE SEQUENCE [LARGE SCALE GENOMIC DNA]</scope>
    <source>
        <strain evidence="2">ATCC BAA-163 / DSM 7039 / HB27</strain>
    </source>
</reference>
<dbReference type="KEGG" id="tth:TT_C0059"/>
<sequence length="102" mass="10774">MLRRRPLGEGVGVAGRDIEPIQIAGLLHQLLGCLKGKLLQEPGHEVPPGLLAQVEVEGLDGLLGRLLGGEAGPLVPSCTLGISAISRSFSAWRSQSRARFMP</sequence>
<dbReference type="HOGENOM" id="CLU_2276157_0_0_0"/>
<evidence type="ECO:0000313" key="1">
    <source>
        <dbReference type="EMBL" id="AAS80407.1"/>
    </source>
</evidence>
<dbReference type="EMBL" id="AE017221">
    <property type="protein sequence ID" value="AAS80407.1"/>
    <property type="molecule type" value="Genomic_DNA"/>
</dbReference>
<protein>
    <submittedName>
        <fullName evidence="1">Uncharacterized protein</fullName>
    </submittedName>
</protein>
<proteinExistence type="predicted"/>
<name>Q72LK0_THET2</name>
<accession>Q72LK0</accession>
<gene>
    <name evidence="1" type="ordered locus">TT_C0059</name>
</gene>
<dbReference type="AlphaFoldDB" id="Q72LK0"/>
<evidence type="ECO:0000313" key="2">
    <source>
        <dbReference type="Proteomes" id="UP000000592"/>
    </source>
</evidence>
<organism evidence="1 2">
    <name type="scientific">Thermus thermophilus (strain ATCC BAA-163 / DSM 7039 / HB27)</name>
    <dbReference type="NCBI Taxonomy" id="262724"/>
    <lineage>
        <taxon>Bacteria</taxon>
        <taxon>Thermotogati</taxon>
        <taxon>Deinococcota</taxon>
        <taxon>Deinococci</taxon>
        <taxon>Thermales</taxon>
        <taxon>Thermaceae</taxon>
        <taxon>Thermus</taxon>
    </lineage>
</organism>